<keyword evidence="1" id="KW-0812">Transmembrane</keyword>
<keyword evidence="1" id="KW-1133">Transmembrane helix</keyword>
<gene>
    <name evidence="2" type="ORF">B0J11DRAFT_523076</name>
</gene>
<evidence type="ECO:0000313" key="3">
    <source>
        <dbReference type="Proteomes" id="UP000700596"/>
    </source>
</evidence>
<organism evidence="2 3">
    <name type="scientific">Dendryphion nanum</name>
    <dbReference type="NCBI Taxonomy" id="256645"/>
    <lineage>
        <taxon>Eukaryota</taxon>
        <taxon>Fungi</taxon>
        <taxon>Dikarya</taxon>
        <taxon>Ascomycota</taxon>
        <taxon>Pezizomycotina</taxon>
        <taxon>Dothideomycetes</taxon>
        <taxon>Pleosporomycetidae</taxon>
        <taxon>Pleosporales</taxon>
        <taxon>Torulaceae</taxon>
        <taxon>Dendryphion</taxon>
    </lineage>
</organism>
<dbReference type="Proteomes" id="UP000700596">
    <property type="component" value="Unassembled WGS sequence"/>
</dbReference>
<keyword evidence="3" id="KW-1185">Reference proteome</keyword>
<sequence>MANPRILAGRNLLFVSALSLGGTYMILKSKTLAVKQQDKQNGDYSVTVDRSGGGI</sequence>
<accession>A0A9P9E456</accession>
<comment type="caution">
    <text evidence="2">The sequence shown here is derived from an EMBL/GenBank/DDBJ whole genome shotgun (WGS) entry which is preliminary data.</text>
</comment>
<protein>
    <submittedName>
        <fullName evidence="2">Uncharacterized protein</fullName>
    </submittedName>
</protein>
<dbReference type="OrthoDB" id="5412893at2759"/>
<reference evidence="2" key="1">
    <citation type="journal article" date="2021" name="Nat. Commun.">
        <title>Genetic determinants of endophytism in the Arabidopsis root mycobiome.</title>
        <authorList>
            <person name="Mesny F."/>
            <person name="Miyauchi S."/>
            <person name="Thiergart T."/>
            <person name="Pickel B."/>
            <person name="Atanasova L."/>
            <person name="Karlsson M."/>
            <person name="Huettel B."/>
            <person name="Barry K.W."/>
            <person name="Haridas S."/>
            <person name="Chen C."/>
            <person name="Bauer D."/>
            <person name="Andreopoulos W."/>
            <person name="Pangilinan J."/>
            <person name="LaButti K."/>
            <person name="Riley R."/>
            <person name="Lipzen A."/>
            <person name="Clum A."/>
            <person name="Drula E."/>
            <person name="Henrissat B."/>
            <person name="Kohler A."/>
            <person name="Grigoriev I.V."/>
            <person name="Martin F.M."/>
            <person name="Hacquard S."/>
        </authorList>
    </citation>
    <scope>NUCLEOTIDE SEQUENCE</scope>
    <source>
        <strain evidence="2">MPI-CAGE-CH-0243</strain>
    </source>
</reference>
<evidence type="ECO:0000313" key="2">
    <source>
        <dbReference type="EMBL" id="KAH7130387.1"/>
    </source>
</evidence>
<proteinExistence type="predicted"/>
<dbReference type="AlphaFoldDB" id="A0A9P9E456"/>
<keyword evidence="1" id="KW-0472">Membrane</keyword>
<dbReference type="EMBL" id="JAGMWT010000004">
    <property type="protein sequence ID" value="KAH7130387.1"/>
    <property type="molecule type" value="Genomic_DNA"/>
</dbReference>
<evidence type="ECO:0000256" key="1">
    <source>
        <dbReference type="SAM" id="Phobius"/>
    </source>
</evidence>
<feature type="transmembrane region" description="Helical" evidence="1">
    <location>
        <begin position="6"/>
        <end position="27"/>
    </location>
</feature>
<name>A0A9P9E456_9PLEO</name>